<comment type="caution">
    <text evidence="1">The sequence shown here is derived from an EMBL/GenBank/DDBJ whole genome shotgun (WGS) entry which is preliminary data.</text>
</comment>
<reference evidence="1" key="2">
    <citation type="journal article" date="2019" name="Genome Biol. Evol.">
        <title>Day and night: Metabolic profiles and evolutionary relationships of six axenic non-marine cyanobacteria.</title>
        <authorList>
            <person name="Will S.E."/>
            <person name="Henke P."/>
            <person name="Boedeker C."/>
            <person name="Huang S."/>
            <person name="Brinkmann H."/>
            <person name="Rohde M."/>
            <person name="Jarek M."/>
            <person name="Friedl T."/>
            <person name="Seufert S."/>
            <person name="Schumacher M."/>
            <person name="Overmann J."/>
            <person name="Neumann-Schaal M."/>
            <person name="Petersen J."/>
        </authorList>
    </citation>
    <scope>NUCLEOTIDE SEQUENCE [LARGE SCALE GENOMIC DNA]</scope>
    <source>
        <strain evidence="1">PCC 7102</strain>
    </source>
</reference>
<dbReference type="Proteomes" id="UP000271624">
    <property type="component" value="Unassembled WGS sequence"/>
</dbReference>
<keyword evidence="2" id="KW-1185">Reference proteome</keyword>
<proteinExistence type="predicted"/>
<dbReference type="EMBL" id="RSCL01000045">
    <property type="protein sequence ID" value="RUS94948.1"/>
    <property type="molecule type" value="Genomic_DNA"/>
</dbReference>
<reference evidence="1" key="1">
    <citation type="submission" date="2018-12" db="EMBL/GenBank/DDBJ databases">
        <authorList>
            <person name="Will S."/>
            <person name="Neumann-Schaal M."/>
            <person name="Henke P."/>
        </authorList>
    </citation>
    <scope>NUCLEOTIDE SEQUENCE</scope>
    <source>
        <strain evidence="1">PCC 7102</strain>
    </source>
</reference>
<dbReference type="AlphaFoldDB" id="A0A3S1CM94"/>
<dbReference type="RefSeq" id="WP_127087141.1">
    <property type="nucleotide sequence ID" value="NZ_RSCL01000045.1"/>
</dbReference>
<name>A0A3S1CM94_9CYAN</name>
<gene>
    <name evidence="1" type="ORF">DSM106972_091990</name>
</gene>
<evidence type="ECO:0000313" key="2">
    <source>
        <dbReference type="Proteomes" id="UP000271624"/>
    </source>
</evidence>
<protein>
    <submittedName>
        <fullName evidence="1">Uncharacterized protein</fullName>
    </submittedName>
</protein>
<evidence type="ECO:0000313" key="1">
    <source>
        <dbReference type="EMBL" id="RUS94948.1"/>
    </source>
</evidence>
<accession>A0A3S1CM94</accession>
<dbReference type="OrthoDB" id="516763at2"/>
<sequence length="108" mass="12478">MIKPRAVRQLPECPNCRFYCNNPFFFCEVFPDGVKGNSCIYYAPEIGALYNGQVIKQPLQNRTIEEKLVLLDKHPLFTGACPNCNYKFSNQELLAEQFMCPTCEWSDE</sequence>
<organism evidence="1 2">
    <name type="scientific">Dulcicalothrix desertica PCC 7102</name>
    <dbReference type="NCBI Taxonomy" id="232991"/>
    <lineage>
        <taxon>Bacteria</taxon>
        <taxon>Bacillati</taxon>
        <taxon>Cyanobacteriota</taxon>
        <taxon>Cyanophyceae</taxon>
        <taxon>Nostocales</taxon>
        <taxon>Calotrichaceae</taxon>
        <taxon>Dulcicalothrix</taxon>
    </lineage>
</organism>